<name>A0A379LSL9_PRORE</name>
<evidence type="ECO:0000313" key="3">
    <source>
        <dbReference type="Proteomes" id="UP000254208"/>
    </source>
</evidence>
<accession>A0A379LSL9</accession>
<feature type="region of interest" description="Disordered" evidence="1">
    <location>
        <begin position="61"/>
        <end position="114"/>
    </location>
</feature>
<dbReference type="Proteomes" id="UP000254208">
    <property type="component" value="Unassembled WGS sequence"/>
</dbReference>
<organism evidence="2 3">
    <name type="scientific">Providencia rettgeri</name>
    <dbReference type="NCBI Taxonomy" id="587"/>
    <lineage>
        <taxon>Bacteria</taxon>
        <taxon>Pseudomonadati</taxon>
        <taxon>Pseudomonadota</taxon>
        <taxon>Gammaproteobacteria</taxon>
        <taxon>Enterobacterales</taxon>
        <taxon>Morganellaceae</taxon>
        <taxon>Providencia</taxon>
    </lineage>
</organism>
<reference evidence="2 3" key="1">
    <citation type="submission" date="2018-06" db="EMBL/GenBank/DDBJ databases">
        <authorList>
            <consortium name="Pathogen Informatics"/>
            <person name="Doyle S."/>
        </authorList>
    </citation>
    <scope>NUCLEOTIDE SEQUENCE [LARGE SCALE GENOMIC DNA]</scope>
    <source>
        <strain evidence="2 3">NCTC11801</strain>
    </source>
</reference>
<protein>
    <submittedName>
        <fullName evidence="2">Uncharacterized protein</fullName>
    </submittedName>
</protein>
<dbReference type="EMBL" id="UGTZ01000002">
    <property type="protein sequence ID" value="SUD98998.1"/>
    <property type="molecule type" value="Genomic_DNA"/>
</dbReference>
<gene>
    <name evidence="2" type="ORF">NCTC11801_04724</name>
</gene>
<proteinExistence type="predicted"/>
<evidence type="ECO:0000256" key="1">
    <source>
        <dbReference type="SAM" id="MobiDB-lite"/>
    </source>
</evidence>
<sequence length="131" mass="14225">MSSQVSSLPYYSKTRRLTAYILLVIQLFLPISVAFSAVVQAAEQESLDMMSTMSGIQALMEGNEGAAPESTTSPNSSDKKSSKTALGALGVPNFTVRDPNDFSAPPLHDNTVRQDDILSALPHLRVTRNRR</sequence>
<evidence type="ECO:0000313" key="2">
    <source>
        <dbReference type="EMBL" id="SUD98998.1"/>
    </source>
</evidence>
<dbReference type="AlphaFoldDB" id="A0A379LSL9"/>